<dbReference type="Proteomes" id="UP000177039">
    <property type="component" value="Unassembled WGS sequence"/>
</dbReference>
<name>A0A1F5H5U4_9BACT</name>
<dbReference type="SMART" id="SM00287">
    <property type="entry name" value="SH3b"/>
    <property type="match status" value="1"/>
</dbReference>
<dbReference type="EMBL" id="MFBT01000014">
    <property type="protein sequence ID" value="OGD99532.1"/>
    <property type="molecule type" value="Genomic_DNA"/>
</dbReference>
<dbReference type="InterPro" id="IPR003646">
    <property type="entry name" value="SH3-like_bac-type"/>
</dbReference>
<dbReference type="PANTHER" id="PTHR36194">
    <property type="entry name" value="S-LAYER-LIKE PROTEIN"/>
    <property type="match status" value="1"/>
</dbReference>
<sequence>MPLSISKFKFQNSKIKKIPLVICYLSLITIVLSGCNAIGEGKTSALQVTSVPEASVFLDGKHLGKTPFFSDQLKTGEHLLKITVSEASFVDKITLTGGTLTVVNRELANNFLAQQGEILSLAPGEKGLFISSMPNGADLTVDGKLIGKTPVLTDEIEDGEHKVLLSKMGYQERQFSIKTSSKYQLAADVTLASEIAKSIGSNNPSPAPQPKVEITQTPQGFLRVRQESSISSPEIGRVKTGDQLEIIQETKDWIKIKFEGSPRFAGEAGKQGWISSQYTKKL</sequence>
<gene>
    <name evidence="2" type="ORF">A3B54_03465</name>
</gene>
<dbReference type="Pfam" id="PF08308">
    <property type="entry name" value="PEGA"/>
    <property type="match status" value="2"/>
</dbReference>
<feature type="domain" description="SH3b" evidence="1">
    <location>
        <begin position="211"/>
        <end position="282"/>
    </location>
</feature>
<evidence type="ECO:0000259" key="1">
    <source>
        <dbReference type="PROSITE" id="PS51781"/>
    </source>
</evidence>
<dbReference type="PROSITE" id="PS51257">
    <property type="entry name" value="PROKAR_LIPOPROTEIN"/>
    <property type="match status" value="1"/>
</dbReference>
<dbReference type="Gene3D" id="2.30.30.40">
    <property type="entry name" value="SH3 Domains"/>
    <property type="match status" value="1"/>
</dbReference>
<dbReference type="InterPro" id="IPR013229">
    <property type="entry name" value="PEGA"/>
</dbReference>
<reference evidence="2 3" key="1">
    <citation type="journal article" date="2016" name="Nat. Commun.">
        <title>Thousands of microbial genomes shed light on interconnected biogeochemical processes in an aquifer system.</title>
        <authorList>
            <person name="Anantharaman K."/>
            <person name="Brown C.T."/>
            <person name="Hug L.A."/>
            <person name="Sharon I."/>
            <person name="Castelle C.J."/>
            <person name="Probst A.J."/>
            <person name="Thomas B.C."/>
            <person name="Singh A."/>
            <person name="Wilkins M.J."/>
            <person name="Karaoz U."/>
            <person name="Brodie E.L."/>
            <person name="Williams K.H."/>
            <person name="Hubbard S.S."/>
            <person name="Banfield J.F."/>
        </authorList>
    </citation>
    <scope>NUCLEOTIDE SEQUENCE [LARGE SCALE GENOMIC DNA]</scope>
</reference>
<protein>
    <recommendedName>
        <fullName evidence="1">SH3b domain-containing protein</fullName>
    </recommendedName>
</protein>
<proteinExistence type="predicted"/>
<dbReference type="Pfam" id="PF08239">
    <property type="entry name" value="SH3_3"/>
    <property type="match status" value="1"/>
</dbReference>
<dbReference type="PANTHER" id="PTHR36194:SF1">
    <property type="entry name" value="S-LAYER-LIKE PROTEIN"/>
    <property type="match status" value="1"/>
</dbReference>
<dbReference type="PROSITE" id="PS51781">
    <property type="entry name" value="SH3B"/>
    <property type="match status" value="1"/>
</dbReference>
<dbReference type="AlphaFoldDB" id="A0A1F5H5U4"/>
<evidence type="ECO:0000313" key="2">
    <source>
        <dbReference type="EMBL" id="OGD99532.1"/>
    </source>
</evidence>
<accession>A0A1F5H5U4</accession>
<evidence type="ECO:0000313" key="3">
    <source>
        <dbReference type="Proteomes" id="UP000177039"/>
    </source>
</evidence>
<organism evidence="2 3">
    <name type="scientific">Candidatus Curtissbacteria bacterium RIFCSPLOWO2_01_FULL_42_50</name>
    <dbReference type="NCBI Taxonomy" id="1797730"/>
    <lineage>
        <taxon>Bacteria</taxon>
        <taxon>Candidatus Curtissiibacteriota</taxon>
    </lineage>
</organism>
<comment type="caution">
    <text evidence="2">The sequence shown here is derived from an EMBL/GenBank/DDBJ whole genome shotgun (WGS) entry which is preliminary data.</text>
</comment>